<reference evidence="3" key="1">
    <citation type="journal article" date="2019" name="Int. J. Syst. Evol. Microbiol.">
        <title>The Global Catalogue of Microorganisms (GCM) 10K type strain sequencing project: providing services to taxonomists for standard genome sequencing and annotation.</title>
        <authorList>
            <consortium name="The Broad Institute Genomics Platform"/>
            <consortium name="The Broad Institute Genome Sequencing Center for Infectious Disease"/>
            <person name="Wu L."/>
            <person name="Ma J."/>
        </authorList>
    </citation>
    <scope>NUCLEOTIDE SEQUENCE [LARGE SCALE GENOMIC DNA]</scope>
    <source>
        <strain evidence="3">KCTC 42255</strain>
    </source>
</reference>
<evidence type="ECO:0000313" key="2">
    <source>
        <dbReference type="EMBL" id="MFD2697369.1"/>
    </source>
</evidence>
<dbReference type="Proteomes" id="UP001597357">
    <property type="component" value="Unassembled WGS sequence"/>
</dbReference>
<dbReference type="EMBL" id="JBHULZ010000023">
    <property type="protein sequence ID" value="MFD2697369.1"/>
    <property type="molecule type" value="Genomic_DNA"/>
</dbReference>
<proteinExistence type="predicted"/>
<comment type="caution">
    <text evidence="2">The sequence shown here is derived from an EMBL/GenBank/DDBJ whole genome shotgun (WGS) entry which is preliminary data.</text>
</comment>
<evidence type="ECO:0000313" key="3">
    <source>
        <dbReference type="Proteomes" id="UP001597357"/>
    </source>
</evidence>
<dbReference type="SUPFAM" id="SSF47027">
    <property type="entry name" value="Acyl-CoA binding protein"/>
    <property type="match status" value="1"/>
</dbReference>
<dbReference type="InterPro" id="IPR000582">
    <property type="entry name" value="Acyl-CoA-binding_protein"/>
</dbReference>
<organism evidence="2 3">
    <name type="scientific">Mesonia sediminis</name>
    <dbReference type="NCBI Taxonomy" id="1703946"/>
    <lineage>
        <taxon>Bacteria</taxon>
        <taxon>Pseudomonadati</taxon>
        <taxon>Bacteroidota</taxon>
        <taxon>Flavobacteriia</taxon>
        <taxon>Flavobacteriales</taxon>
        <taxon>Flavobacteriaceae</taxon>
        <taxon>Mesonia</taxon>
    </lineage>
</organism>
<accession>A0ABW5SDF9</accession>
<protein>
    <submittedName>
        <fullName evidence="2">Acyl-CoA-binding protein</fullName>
    </submittedName>
</protein>
<name>A0ABW5SDF9_9FLAO</name>
<dbReference type="Pfam" id="PF00887">
    <property type="entry name" value="ACBP"/>
    <property type="match status" value="1"/>
</dbReference>
<keyword evidence="3" id="KW-1185">Reference proteome</keyword>
<dbReference type="InterPro" id="IPR014352">
    <property type="entry name" value="FERM/acyl-CoA-bd_prot_sf"/>
</dbReference>
<feature type="domain" description="ACB" evidence="1">
    <location>
        <begin position="12"/>
        <end position="88"/>
    </location>
</feature>
<sequence length="94" mass="11310">MTQKMSQEELDKSFKEAYNKARKTKLRFPPDLMLEFYAYYKKATSGSKRFNHKDEHQEKLITAFKMNALFQVENLEPNQAKLKYIEMVNKYIPH</sequence>
<dbReference type="Gene3D" id="1.20.80.10">
    <property type="match status" value="1"/>
</dbReference>
<dbReference type="RefSeq" id="WP_379045094.1">
    <property type="nucleotide sequence ID" value="NZ_JBHULZ010000023.1"/>
</dbReference>
<gene>
    <name evidence="2" type="ORF">ACFSQ0_05145</name>
</gene>
<evidence type="ECO:0000259" key="1">
    <source>
        <dbReference type="Pfam" id="PF00887"/>
    </source>
</evidence>
<dbReference type="InterPro" id="IPR035984">
    <property type="entry name" value="Acyl-CoA-binding_sf"/>
</dbReference>